<accession>A0A521BTC9</accession>
<protein>
    <submittedName>
        <fullName evidence="1">Uncharacterized protein</fullName>
    </submittedName>
</protein>
<reference evidence="1 2" key="1">
    <citation type="submission" date="2017-05" db="EMBL/GenBank/DDBJ databases">
        <authorList>
            <person name="Varghese N."/>
            <person name="Submissions S."/>
        </authorList>
    </citation>
    <scope>NUCLEOTIDE SEQUENCE [LARGE SCALE GENOMIC DNA]</scope>
    <source>
        <strain evidence="1 2">DSM 29506</strain>
    </source>
</reference>
<dbReference type="RefSeq" id="WP_142492335.1">
    <property type="nucleotide sequence ID" value="NZ_FXTO01000004.1"/>
</dbReference>
<evidence type="ECO:0000313" key="1">
    <source>
        <dbReference type="EMBL" id="SMO50389.1"/>
    </source>
</evidence>
<organism evidence="1 2">
    <name type="scientific">Thalassovita litoralis</name>
    <dbReference type="NCBI Taxonomy" id="1010611"/>
    <lineage>
        <taxon>Bacteria</taxon>
        <taxon>Pseudomonadati</taxon>
        <taxon>Pseudomonadota</taxon>
        <taxon>Alphaproteobacteria</taxon>
        <taxon>Rhodobacterales</taxon>
        <taxon>Roseobacteraceae</taxon>
        <taxon>Thalassovita</taxon>
    </lineage>
</organism>
<dbReference type="Proteomes" id="UP000316030">
    <property type="component" value="Unassembled WGS sequence"/>
</dbReference>
<evidence type="ECO:0000313" key="2">
    <source>
        <dbReference type="Proteomes" id="UP000316030"/>
    </source>
</evidence>
<dbReference type="EMBL" id="FXTO01000004">
    <property type="protein sequence ID" value="SMO50389.1"/>
    <property type="molecule type" value="Genomic_DNA"/>
</dbReference>
<proteinExistence type="predicted"/>
<sequence>MADGLFQYGAARQLAIAGVPANLAFGIMKQFLVSIDPELAVDEYRLRALLHRAYDPRSVGY</sequence>
<name>A0A521BTC9_9RHOB</name>
<dbReference type="AlphaFoldDB" id="A0A521BTC9"/>
<gene>
    <name evidence="1" type="ORF">SAMN06265173_10470</name>
</gene>
<keyword evidence="2" id="KW-1185">Reference proteome</keyword>